<evidence type="ECO:0000313" key="1">
    <source>
        <dbReference type="EMBL" id="AHA75540.1"/>
    </source>
</evidence>
<dbReference type="AlphaFoldDB" id="A0A9W3PJG1"/>
<accession>A0A9W3PJG1</accession>
<keyword evidence="1" id="KW-0614">Plasmid</keyword>
<dbReference type="RefSeq" id="WP_023523832.1">
    <property type="nucleotide sequence ID" value="NC_022877.1"/>
</dbReference>
<dbReference type="EMBL" id="CP005939">
    <property type="protein sequence ID" value="AHA75540.1"/>
    <property type="molecule type" value="Genomic_DNA"/>
</dbReference>
<dbReference type="KEGG" id="bthu:YBT1518_32532"/>
<name>A0A9W3PJG1_BACTU</name>
<proteinExistence type="predicted"/>
<evidence type="ECO:0000313" key="2">
    <source>
        <dbReference type="Proteomes" id="UP000018566"/>
    </source>
</evidence>
<gene>
    <name evidence="1" type="ORF">YBT1518_32532</name>
</gene>
<protein>
    <submittedName>
        <fullName evidence="1">Uncharacterized protein</fullName>
    </submittedName>
</protein>
<organism evidence="1 2">
    <name type="scientific">Bacillus thuringiensis YBT-1518</name>
    <dbReference type="NCBI Taxonomy" id="529122"/>
    <lineage>
        <taxon>Bacteria</taxon>
        <taxon>Bacillati</taxon>
        <taxon>Bacillota</taxon>
        <taxon>Bacilli</taxon>
        <taxon>Bacillales</taxon>
        <taxon>Bacillaceae</taxon>
        <taxon>Bacillus</taxon>
        <taxon>Bacillus cereus group</taxon>
    </lineage>
</organism>
<dbReference type="Proteomes" id="UP000018566">
    <property type="component" value="Plasmid pBMB0232"/>
</dbReference>
<sequence>MHSELKNSHPQLDSTVDELQIAFCDLPEKVQSRLLSLDISLLLSASTDSELYNLRAFIHQNNLSSKFRTFLTILGHEGKLAQQFINQEKMDKYDYLPVKDFSYDKLLKL</sequence>
<geneLocation type="plasmid" evidence="1 2">
    <name>pBMB0232</name>
</geneLocation>
<reference evidence="1 2" key="1">
    <citation type="submission" date="2013-05" db="EMBL/GenBank/DDBJ databases">
        <title>Complete genome sequence of Bacillus thuringiensis YBT-1518, a typical strain with high toxicity to nematode.</title>
        <authorList>
            <person name="Wang P."/>
            <person name="Zhang C."/>
            <person name="Guo M."/>
            <person name="Guo S."/>
            <person name="Zhu Y."/>
            <person name="Zheng J."/>
            <person name="Zhu L."/>
            <person name="Ruan L."/>
            <person name="Peng D."/>
            <person name="Sun M."/>
        </authorList>
    </citation>
    <scope>NUCLEOTIDE SEQUENCE [LARGE SCALE GENOMIC DNA]</scope>
    <source>
        <strain evidence="1 2">YBT-1518</strain>
        <plasmid evidence="1 2">pBMB0232</plasmid>
    </source>
</reference>